<dbReference type="AlphaFoldDB" id="A0A9K3NNT9"/>
<sequence length="64" mass="7410">MSVRGRIRVRVICVKSFLREMIALNVWLKMPKNPTSFICSSGVFMAVSLIILNPEVEDEVWWGR</sequence>
<organism evidence="1 2">
    <name type="scientific">Helianthus annuus</name>
    <name type="common">Common sunflower</name>
    <dbReference type="NCBI Taxonomy" id="4232"/>
    <lineage>
        <taxon>Eukaryota</taxon>
        <taxon>Viridiplantae</taxon>
        <taxon>Streptophyta</taxon>
        <taxon>Embryophyta</taxon>
        <taxon>Tracheophyta</taxon>
        <taxon>Spermatophyta</taxon>
        <taxon>Magnoliopsida</taxon>
        <taxon>eudicotyledons</taxon>
        <taxon>Gunneridae</taxon>
        <taxon>Pentapetalae</taxon>
        <taxon>asterids</taxon>
        <taxon>campanulids</taxon>
        <taxon>Asterales</taxon>
        <taxon>Asteraceae</taxon>
        <taxon>Asteroideae</taxon>
        <taxon>Heliantheae alliance</taxon>
        <taxon>Heliantheae</taxon>
        <taxon>Helianthus</taxon>
    </lineage>
</organism>
<name>A0A9K3NNT9_HELAN</name>
<dbReference type="EMBL" id="MNCJ02000320">
    <property type="protein sequence ID" value="KAF5807577.1"/>
    <property type="molecule type" value="Genomic_DNA"/>
</dbReference>
<keyword evidence="2" id="KW-1185">Reference proteome</keyword>
<evidence type="ECO:0000313" key="2">
    <source>
        <dbReference type="Proteomes" id="UP000215914"/>
    </source>
</evidence>
<protein>
    <submittedName>
        <fullName evidence="1">Uncharacterized protein</fullName>
    </submittedName>
</protein>
<accession>A0A9K3NNT9</accession>
<comment type="caution">
    <text evidence="1">The sequence shown here is derived from an EMBL/GenBank/DDBJ whole genome shotgun (WGS) entry which is preliminary data.</text>
</comment>
<reference evidence="1" key="1">
    <citation type="journal article" date="2017" name="Nature">
        <title>The sunflower genome provides insights into oil metabolism, flowering and Asterid evolution.</title>
        <authorList>
            <person name="Badouin H."/>
            <person name="Gouzy J."/>
            <person name="Grassa C.J."/>
            <person name="Murat F."/>
            <person name="Staton S.E."/>
            <person name="Cottret L."/>
            <person name="Lelandais-Briere C."/>
            <person name="Owens G.L."/>
            <person name="Carrere S."/>
            <person name="Mayjonade B."/>
            <person name="Legrand L."/>
            <person name="Gill N."/>
            <person name="Kane N.C."/>
            <person name="Bowers J.E."/>
            <person name="Hubner S."/>
            <person name="Bellec A."/>
            <person name="Berard A."/>
            <person name="Berges H."/>
            <person name="Blanchet N."/>
            <person name="Boniface M.C."/>
            <person name="Brunel D."/>
            <person name="Catrice O."/>
            <person name="Chaidir N."/>
            <person name="Claudel C."/>
            <person name="Donnadieu C."/>
            <person name="Faraut T."/>
            <person name="Fievet G."/>
            <person name="Helmstetter N."/>
            <person name="King M."/>
            <person name="Knapp S.J."/>
            <person name="Lai Z."/>
            <person name="Le Paslier M.C."/>
            <person name="Lippi Y."/>
            <person name="Lorenzon L."/>
            <person name="Mandel J.R."/>
            <person name="Marage G."/>
            <person name="Marchand G."/>
            <person name="Marquand E."/>
            <person name="Bret-Mestries E."/>
            <person name="Morien E."/>
            <person name="Nambeesan S."/>
            <person name="Nguyen T."/>
            <person name="Pegot-Espagnet P."/>
            <person name="Pouilly N."/>
            <person name="Raftis F."/>
            <person name="Sallet E."/>
            <person name="Schiex T."/>
            <person name="Thomas J."/>
            <person name="Vandecasteele C."/>
            <person name="Vares D."/>
            <person name="Vear F."/>
            <person name="Vautrin S."/>
            <person name="Crespi M."/>
            <person name="Mangin B."/>
            <person name="Burke J.M."/>
            <person name="Salse J."/>
            <person name="Munos S."/>
            <person name="Vincourt P."/>
            <person name="Rieseberg L.H."/>
            <person name="Langlade N.B."/>
        </authorList>
    </citation>
    <scope>NUCLEOTIDE SEQUENCE</scope>
    <source>
        <tissue evidence="1">Leaves</tissue>
    </source>
</reference>
<dbReference type="Proteomes" id="UP000215914">
    <property type="component" value="Unassembled WGS sequence"/>
</dbReference>
<proteinExistence type="predicted"/>
<evidence type="ECO:0000313" key="1">
    <source>
        <dbReference type="EMBL" id="KAF5807577.1"/>
    </source>
</evidence>
<reference evidence="1" key="2">
    <citation type="submission" date="2020-06" db="EMBL/GenBank/DDBJ databases">
        <title>Helianthus annuus Genome sequencing and assembly Release 2.</title>
        <authorList>
            <person name="Gouzy J."/>
            <person name="Langlade N."/>
            <person name="Munos S."/>
        </authorList>
    </citation>
    <scope>NUCLEOTIDE SEQUENCE</scope>
    <source>
        <tissue evidence="1">Leaves</tissue>
    </source>
</reference>
<dbReference type="Gramene" id="mRNA:HanXRQr2_Chr05g0235231">
    <property type="protein sequence ID" value="CDS:HanXRQr2_Chr05g0235231.1"/>
    <property type="gene ID" value="HanXRQr2_Chr05g0235231"/>
</dbReference>
<gene>
    <name evidence="1" type="ORF">HanXRQr2_Chr05g0235231</name>
</gene>